<dbReference type="FunFam" id="4.10.280.10:FF:000067">
    <property type="entry name" value="upstream stimulatory factor 1 isoform X1"/>
    <property type="match status" value="1"/>
</dbReference>
<feature type="region of interest" description="Disordered" evidence="8">
    <location>
        <begin position="1"/>
        <end position="40"/>
    </location>
</feature>
<keyword evidence="2" id="KW-0805">Transcription regulation</keyword>
<dbReference type="GO" id="GO:0010255">
    <property type="term" value="P:glucose mediated signaling pathway"/>
    <property type="evidence" value="ECO:0007669"/>
    <property type="project" value="UniProtKB-ARBA"/>
</dbReference>
<dbReference type="PANTHER" id="PTHR46117:SF1">
    <property type="entry name" value="UPSTREAM STIMULATORY FACTOR 1"/>
    <property type="match status" value="1"/>
</dbReference>
<dbReference type="GO" id="GO:0001228">
    <property type="term" value="F:DNA-binding transcription activator activity, RNA polymerase II-specific"/>
    <property type="evidence" value="ECO:0007669"/>
    <property type="project" value="UniProtKB-ARBA"/>
</dbReference>
<dbReference type="PROSITE" id="PS50888">
    <property type="entry name" value="BHLH"/>
    <property type="match status" value="1"/>
</dbReference>
<dbReference type="PANTHER" id="PTHR46117">
    <property type="entry name" value="FI24210P1"/>
    <property type="match status" value="1"/>
</dbReference>
<evidence type="ECO:0000256" key="7">
    <source>
        <dbReference type="SAM" id="Coils"/>
    </source>
</evidence>
<keyword evidence="5" id="KW-0539">Nucleus</keyword>
<dbReference type="InterPro" id="IPR051732">
    <property type="entry name" value="USF"/>
</dbReference>
<dbReference type="GO" id="GO:0000978">
    <property type="term" value="F:RNA polymerase II cis-regulatory region sequence-specific DNA binding"/>
    <property type="evidence" value="ECO:0007669"/>
    <property type="project" value="TreeGrafter"/>
</dbReference>
<evidence type="ECO:0000256" key="6">
    <source>
        <dbReference type="ARBA" id="ARBA00040037"/>
    </source>
</evidence>
<keyword evidence="4" id="KW-0804">Transcription</keyword>
<evidence type="ECO:0000256" key="1">
    <source>
        <dbReference type="ARBA" id="ARBA00004123"/>
    </source>
</evidence>
<evidence type="ECO:0000256" key="3">
    <source>
        <dbReference type="ARBA" id="ARBA00023125"/>
    </source>
</evidence>
<organism evidence="10 11">
    <name type="scientific">Phasianus colchicus</name>
    <name type="common">Common pheasant</name>
    <dbReference type="NCBI Taxonomy" id="9054"/>
    <lineage>
        <taxon>Eukaryota</taxon>
        <taxon>Metazoa</taxon>
        <taxon>Chordata</taxon>
        <taxon>Craniata</taxon>
        <taxon>Vertebrata</taxon>
        <taxon>Euteleostomi</taxon>
        <taxon>Archelosauria</taxon>
        <taxon>Archosauria</taxon>
        <taxon>Dinosauria</taxon>
        <taxon>Saurischia</taxon>
        <taxon>Theropoda</taxon>
        <taxon>Coelurosauria</taxon>
        <taxon>Aves</taxon>
        <taxon>Neognathae</taxon>
        <taxon>Galloanserae</taxon>
        <taxon>Galliformes</taxon>
        <taxon>Phasianidae</taxon>
        <taxon>Phasianinae</taxon>
        <taxon>Phasianus</taxon>
    </lineage>
</organism>
<dbReference type="Proteomes" id="UP000472261">
    <property type="component" value="Unplaced"/>
</dbReference>
<feature type="region of interest" description="Disordered" evidence="8">
    <location>
        <begin position="331"/>
        <end position="367"/>
    </location>
</feature>
<evidence type="ECO:0000256" key="8">
    <source>
        <dbReference type="SAM" id="MobiDB-lite"/>
    </source>
</evidence>
<evidence type="ECO:0000256" key="5">
    <source>
        <dbReference type="ARBA" id="ARBA00023242"/>
    </source>
</evidence>
<dbReference type="InterPro" id="IPR036638">
    <property type="entry name" value="HLH_DNA-bd_sf"/>
</dbReference>
<feature type="region of interest" description="Disordered" evidence="8">
    <location>
        <begin position="148"/>
        <end position="169"/>
    </location>
</feature>
<dbReference type="Gene3D" id="4.10.280.10">
    <property type="entry name" value="Helix-loop-helix DNA-binding domain"/>
    <property type="match status" value="1"/>
</dbReference>
<accession>A0A669R1E2</accession>
<feature type="domain" description="BHLH" evidence="9">
    <location>
        <begin position="357"/>
        <end position="412"/>
    </location>
</feature>
<reference evidence="10" key="1">
    <citation type="submission" date="2025-08" db="UniProtKB">
        <authorList>
            <consortium name="Ensembl"/>
        </authorList>
    </citation>
    <scope>IDENTIFICATION</scope>
</reference>
<feature type="coiled-coil region" evidence="7">
    <location>
        <begin position="409"/>
        <end position="453"/>
    </location>
</feature>
<proteinExistence type="predicted"/>
<evidence type="ECO:0000313" key="10">
    <source>
        <dbReference type="Ensembl" id="ENSPCLP00000020896.1"/>
    </source>
</evidence>
<feature type="compositionally biased region" description="Basic and acidic residues" evidence="8">
    <location>
        <begin position="348"/>
        <end position="367"/>
    </location>
</feature>
<evidence type="ECO:0000259" key="9">
    <source>
        <dbReference type="PROSITE" id="PS50888"/>
    </source>
</evidence>
<evidence type="ECO:0000256" key="4">
    <source>
        <dbReference type="ARBA" id="ARBA00023163"/>
    </source>
</evidence>
<sequence>MGSPAGLHQRGSRGRGGGRGEGVLDTGVWRRGVGGCGEGKGGVLPASKMAASGSPALRRVRWRPPHEMAAGRVSRAQLQDGGALLLSQRHRPKMAARGGASRPTSARLRHGGGGAARCACAGLHGETRGRARTGLSPHRALSAAALSATASDARPSGAMKGQQKAAETEEGTVQIQEGAVATGEDPTSVAIASIQSAATFPDPNIKYVFRTENGGTQVMYRVIQVADGQLDGQTEGTSAISGYPATQSMTQAVIQGAFTSDDAVETEATATETHYTYFPTAAVADTGTSAGAGTTATAVVTTQNSEALLGQPTPTGQFFVMMSPQEVLQGGTQRSIAPRAHPYSPKAEAPRATRDEKRRAQHNEVERRRRDKINNWIVQLSKIIPDCSMENTKSGQSKGGILSKACDYIQELRQSNHRLSEELQGLDQLQMDNEVLRQQVEELKSKNLILRTQLRQHGVEIVIKNESH</sequence>
<dbReference type="SMART" id="SM00353">
    <property type="entry name" value="HLH"/>
    <property type="match status" value="1"/>
</dbReference>
<comment type="subcellular location">
    <subcellularLocation>
        <location evidence="1">Nucleus</location>
    </subcellularLocation>
</comment>
<dbReference type="Ensembl" id="ENSPCLT00000028916.1">
    <property type="protein sequence ID" value="ENSPCLP00000020896.1"/>
    <property type="gene ID" value="ENSPCLG00000018300.1"/>
</dbReference>
<reference evidence="10" key="2">
    <citation type="submission" date="2025-09" db="UniProtKB">
        <authorList>
            <consortium name="Ensembl"/>
        </authorList>
    </citation>
    <scope>IDENTIFICATION</scope>
</reference>
<evidence type="ECO:0000256" key="2">
    <source>
        <dbReference type="ARBA" id="ARBA00023015"/>
    </source>
</evidence>
<keyword evidence="7" id="KW-0175">Coiled coil</keyword>
<keyword evidence="11" id="KW-1185">Reference proteome</keyword>
<dbReference type="SUPFAM" id="SSF47459">
    <property type="entry name" value="HLH, helix-loop-helix DNA-binding domain"/>
    <property type="match status" value="1"/>
</dbReference>
<dbReference type="GO" id="GO:0000430">
    <property type="term" value="P:regulation of transcription from RNA polymerase II promoter by glucose"/>
    <property type="evidence" value="ECO:0007669"/>
    <property type="project" value="UniProtKB-ARBA"/>
</dbReference>
<dbReference type="AlphaFoldDB" id="A0A669R1E2"/>
<evidence type="ECO:0000313" key="11">
    <source>
        <dbReference type="Proteomes" id="UP000472261"/>
    </source>
</evidence>
<protein>
    <recommendedName>
        <fullName evidence="6">Upstream stimulatory factor 1</fullName>
    </recommendedName>
</protein>
<dbReference type="Pfam" id="PF00010">
    <property type="entry name" value="HLH"/>
    <property type="match status" value="1"/>
</dbReference>
<dbReference type="GO" id="GO:0005634">
    <property type="term" value="C:nucleus"/>
    <property type="evidence" value="ECO:0007669"/>
    <property type="project" value="UniProtKB-SubCell"/>
</dbReference>
<name>A0A669R1E2_PHACC</name>
<feature type="region of interest" description="Disordered" evidence="8">
    <location>
        <begin position="93"/>
        <end position="113"/>
    </location>
</feature>
<dbReference type="InterPro" id="IPR011598">
    <property type="entry name" value="bHLH_dom"/>
</dbReference>
<keyword evidence="3" id="KW-0238">DNA-binding</keyword>
<dbReference type="CDD" id="cd18924">
    <property type="entry name" value="bHLHzip_USF1"/>
    <property type="match status" value="1"/>
</dbReference>
<dbReference type="GO" id="GO:0046983">
    <property type="term" value="F:protein dimerization activity"/>
    <property type="evidence" value="ECO:0007669"/>
    <property type="project" value="InterPro"/>
</dbReference>
<dbReference type="GO" id="GO:0005667">
    <property type="term" value="C:transcription regulator complex"/>
    <property type="evidence" value="ECO:0007669"/>
    <property type="project" value="UniProtKB-ARBA"/>
</dbReference>